<dbReference type="GO" id="GO:0016020">
    <property type="term" value="C:membrane"/>
    <property type="evidence" value="ECO:0007669"/>
    <property type="project" value="UniProtKB-SubCell"/>
</dbReference>
<evidence type="ECO:0000256" key="2">
    <source>
        <dbReference type="ARBA" id="ARBA00022692"/>
    </source>
</evidence>
<proteinExistence type="predicted"/>
<gene>
    <name evidence="6" type="ORF">COB11_05575</name>
</gene>
<dbReference type="AlphaFoldDB" id="A0A2A4YEL2"/>
<accession>A0A2A4YEL2</accession>
<evidence type="ECO:0000256" key="5">
    <source>
        <dbReference type="SAM" id="Phobius"/>
    </source>
</evidence>
<dbReference type="InterPro" id="IPR005349">
    <property type="entry name" value="TMEM14"/>
</dbReference>
<evidence type="ECO:0000313" key="6">
    <source>
        <dbReference type="EMBL" id="PCI93276.1"/>
    </source>
</evidence>
<evidence type="ECO:0000256" key="1">
    <source>
        <dbReference type="ARBA" id="ARBA00004370"/>
    </source>
</evidence>
<evidence type="ECO:0000313" key="7">
    <source>
        <dbReference type="Proteomes" id="UP000217838"/>
    </source>
</evidence>
<name>A0A2A4YEL2_UNCAE</name>
<feature type="transmembrane region" description="Helical" evidence="5">
    <location>
        <begin position="57"/>
        <end position="76"/>
    </location>
</feature>
<keyword evidence="4 5" id="KW-0472">Membrane</keyword>
<evidence type="ECO:0000256" key="3">
    <source>
        <dbReference type="ARBA" id="ARBA00022989"/>
    </source>
</evidence>
<dbReference type="GO" id="GO:0015245">
    <property type="term" value="F:fatty acid transmembrane transporter activity"/>
    <property type="evidence" value="ECO:0007669"/>
    <property type="project" value="TreeGrafter"/>
</dbReference>
<dbReference type="Gene3D" id="1.10.10.1740">
    <property type="entry name" value="Transmembrane protein 14-like"/>
    <property type="match status" value="1"/>
</dbReference>
<organism evidence="6 7">
    <name type="scientific">Aerophobetes bacterium</name>
    <dbReference type="NCBI Taxonomy" id="2030807"/>
    <lineage>
        <taxon>Bacteria</taxon>
        <taxon>Candidatus Aerophobota</taxon>
    </lineage>
</organism>
<feature type="transmembrane region" description="Helical" evidence="5">
    <location>
        <begin position="82"/>
        <end position="102"/>
    </location>
</feature>
<dbReference type="PANTHER" id="PTHR12668">
    <property type="entry name" value="TRANSMEMBRANE PROTEIN 14, 15"/>
    <property type="match status" value="1"/>
</dbReference>
<evidence type="ECO:0000256" key="4">
    <source>
        <dbReference type="ARBA" id="ARBA00023136"/>
    </source>
</evidence>
<comment type="caution">
    <text evidence="6">The sequence shown here is derived from an EMBL/GenBank/DDBJ whole genome shotgun (WGS) entry which is preliminary data.</text>
</comment>
<keyword evidence="2 5" id="KW-0812">Transmembrane</keyword>
<dbReference type="Pfam" id="PF03647">
    <property type="entry name" value="Tmemb_14"/>
    <property type="match status" value="1"/>
</dbReference>
<sequence length="114" mass="12502">MKTQSIIILVFGLVVLSGGVMGYVKADSIMSLIMGGTFGALLIVSGLLVYRNSIPFFFVATFTTLFLHLFFLYRFLKTMTLMPAGAMVLLSTAVGAPLFAYLTRYVKERSVDAK</sequence>
<reference evidence="7" key="1">
    <citation type="submission" date="2017-08" db="EMBL/GenBank/DDBJ databases">
        <title>A dynamic microbial community with high functional redundancy inhabits the cold, oxic subseafloor aquifer.</title>
        <authorList>
            <person name="Tully B.J."/>
            <person name="Wheat C.G."/>
            <person name="Glazer B.T."/>
            <person name="Huber J.A."/>
        </authorList>
    </citation>
    <scope>NUCLEOTIDE SEQUENCE [LARGE SCALE GENOMIC DNA]</scope>
</reference>
<protein>
    <submittedName>
        <fullName evidence="6">Uncharacterized protein</fullName>
    </submittedName>
</protein>
<dbReference type="Proteomes" id="UP000217838">
    <property type="component" value="Unassembled WGS sequence"/>
</dbReference>
<comment type="subcellular location">
    <subcellularLocation>
        <location evidence="1">Membrane</location>
    </subcellularLocation>
</comment>
<keyword evidence="3 5" id="KW-1133">Transmembrane helix</keyword>
<feature type="transmembrane region" description="Helical" evidence="5">
    <location>
        <begin position="32"/>
        <end position="50"/>
    </location>
</feature>
<dbReference type="PANTHER" id="PTHR12668:SF5">
    <property type="entry name" value="PROTEIN FATTY ACID EXPORT 5-RELATED"/>
    <property type="match status" value="1"/>
</dbReference>
<dbReference type="EMBL" id="NVUU01000066">
    <property type="protein sequence ID" value="PCI93276.1"/>
    <property type="molecule type" value="Genomic_DNA"/>
</dbReference>
<dbReference type="InterPro" id="IPR044890">
    <property type="entry name" value="TMEM14_sf"/>
</dbReference>